<proteinExistence type="predicted"/>
<dbReference type="Proteomes" id="UP001153269">
    <property type="component" value="Unassembled WGS sequence"/>
</dbReference>
<gene>
    <name evidence="1" type="ORF">PLEPLA_LOCUS27927</name>
</gene>
<reference evidence="1" key="1">
    <citation type="submission" date="2020-03" db="EMBL/GenBank/DDBJ databases">
        <authorList>
            <person name="Weist P."/>
        </authorList>
    </citation>
    <scope>NUCLEOTIDE SEQUENCE</scope>
</reference>
<comment type="caution">
    <text evidence="1">The sequence shown here is derived from an EMBL/GenBank/DDBJ whole genome shotgun (WGS) entry which is preliminary data.</text>
</comment>
<protein>
    <submittedName>
        <fullName evidence="1">Uncharacterized protein</fullName>
    </submittedName>
</protein>
<organism evidence="1 2">
    <name type="scientific">Pleuronectes platessa</name>
    <name type="common">European plaice</name>
    <dbReference type="NCBI Taxonomy" id="8262"/>
    <lineage>
        <taxon>Eukaryota</taxon>
        <taxon>Metazoa</taxon>
        <taxon>Chordata</taxon>
        <taxon>Craniata</taxon>
        <taxon>Vertebrata</taxon>
        <taxon>Euteleostomi</taxon>
        <taxon>Actinopterygii</taxon>
        <taxon>Neopterygii</taxon>
        <taxon>Teleostei</taxon>
        <taxon>Neoteleostei</taxon>
        <taxon>Acanthomorphata</taxon>
        <taxon>Carangaria</taxon>
        <taxon>Pleuronectiformes</taxon>
        <taxon>Pleuronectoidei</taxon>
        <taxon>Pleuronectidae</taxon>
        <taxon>Pleuronectes</taxon>
    </lineage>
</organism>
<keyword evidence="2" id="KW-1185">Reference proteome</keyword>
<evidence type="ECO:0000313" key="2">
    <source>
        <dbReference type="Proteomes" id="UP001153269"/>
    </source>
</evidence>
<accession>A0A9N7UZV5</accession>
<name>A0A9N7UZV5_PLEPL</name>
<evidence type="ECO:0000313" key="1">
    <source>
        <dbReference type="EMBL" id="CAB1440161.1"/>
    </source>
</evidence>
<dbReference type="EMBL" id="CADEAL010002402">
    <property type="protein sequence ID" value="CAB1440161.1"/>
    <property type="molecule type" value="Genomic_DNA"/>
</dbReference>
<sequence>MGSANEVHFVLRCSQMWPKKVKECGVLRVSPCSPPRALEDSHSGTGVVAMEDMIAILPPNISRSHRRGYLHFASGEKVSGERMKQANDPVEMALERYDGD</sequence>
<dbReference type="AlphaFoldDB" id="A0A9N7UZV5"/>